<gene>
    <name evidence="4" type="ORF">B4U79_04788</name>
</gene>
<dbReference type="PROSITE" id="PS51421">
    <property type="entry name" value="RAS"/>
    <property type="match status" value="1"/>
</dbReference>
<dbReference type="GO" id="GO:0032794">
    <property type="term" value="F:GTPase activating protein binding"/>
    <property type="evidence" value="ECO:0007669"/>
    <property type="project" value="TreeGrafter"/>
</dbReference>
<keyword evidence="5" id="KW-1185">Reference proteome</keyword>
<dbReference type="Gene3D" id="3.40.50.300">
    <property type="entry name" value="P-loop containing nucleotide triphosphate hydrolases"/>
    <property type="match status" value="1"/>
</dbReference>
<name>A0A3S3RT25_9ACAR</name>
<reference evidence="4 5" key="1">
    <citation type="journal article" date="2018" name="Gigascience">
        <title>Genomes of trombidid mites reveal novel predicted allergens and laterally-transferred genes associated with secondary metabolism.</title>
        <authorList>
            <person name="Dong X."/>
            <person name="Chaisiri K."/>
            <person name="Xia D."/>
            <person name="Armstrong S.D."/>
            <person name="Fang Y."/>
            <person name="Donnelly M.J."/>
            <person name="Kadowaki T."/>
            <person name="McGarry J.W."/>
            <person name="Darby A.C."/>
            <person name="Makepeace B.L."/>
        </authorList>
    </citation>
    <scope>NUCLEOTIDE SEQUENCE [LARGE SCALE GENOMIC DNA]</scope>
    <source>
        <strain evidence="4">UoL-WK</strain>
    </source>
</reference>
<evidence type="ECO:0000256" key="3">
    <source>
        <dbReference type="ARBA" id="ARBA00023134"/>
    </source>
</evidence>
<dbReference type="InterPro" id="IPR027417">
    <property type="entry name" value="P-loop_NTPase"/>
</dbReference>
<dbReference type="PRINTS" id="PR00449">
    <property type="entry name" value="RASTRNSFRMNG"/>
</dbReference>
<accession>A0A3S3RT25</accession>
<dbReference type="Pfam" id="PF00071">
    <property type="entry name" value="Ras"/>
    <property type="match status" value="1"/>
</dbReference>
<dbReference type="EMBL" id="NCKU01004682">
    <property type="protein sequence ID" value="RWS05588.1"/>
    <property type="molecule type" value="Genomic_DNA"/>
</dbReference>
<dbReference type="InterPro" id="IPR001806">
    <property type="entry name" value="Small_GTPase"/>
</dbReference>
<proteinExistence type="inferred from homology"/>
<comment type="caution">
    <text evidence="4">The sequence shown here is derived from an EMBL/GenBank/DDBJ whole genome shotgun (WGS) entry which is preliminary data.</text>
</comment>
<dbReference type="SMART" id="SM00175">
    <property type="entry name" value="RAB"/>
    <property type="match status" value="1"/>
</dbReference>
<evidence type="ECO:0000313" key="5">
    <source>
        <dbReference type="Proteomes" id="UP000285301"/>
    </source>
</evidence>
<evidence type="ECO:0000313" key="4">
    <source>
        <dbReference type="EMBL" id="RWS05588.1"/>
    </source>
</evidence>
<dbReference type="InterPro" id="IPR005225">
    <property type="entry name" value="Small_GTP-bd"/>
</dbReference>
<evidence type="ECO:0000256" key="2">
    <source>
        <dbReference type="ARBA" id="ARBA00022741"/>
    </source>
</evidence>
<dbReference type="GO" id="GO:0032484">
    <property type="term" value="P:Ral protein signal transduction"/>
    <property type="evidence" value="ECO:0007669"/>
    <property type="project" value="TreeGrafter"/>
</dbReference>
<dbReference type="OrthoDB" id="10002389at2759"/>
<dbReference type="GO" id="GO:0043124">
    <property type="term" value="P:negative regulation of canonical NF-kappaB signal transduction"/>
    <property type="evidence" value="ECO:0007669"/>
    <property type="project" value="InterPro"/>
</dbReference>
<dbReference type="NCBIfam" id="TIGR00231">
    <property type="entry name" value="small_GTP"/>
    <property type="match status" value="1"/>
</dbReference>
<keyword evidence="2" id="KW-0547">Nucleotide-binding</keyword>
<dbReference type="PANTHER" id="PTHR46152:SF3">
    <property type="entry name" value="NF-KAPPA-B INHIBITOR-INTERACTING RAS-LIKE PROTEIN"/>
    <property type="match status" value="1"/>
</dbReference>
<protein>
    <submittedName>
        <fullName evidence="4">NF-kappa-B inhibitor-interacting Ras-like protein 1</fullName>
    </submittedName>
</protein>
<dbReference type="GO" id="GO:0003924">
    <property type="term" value="F:GTPase activity"/>
    <property type="evidence" value="ECO:0007669"/>
    <property type="project" value="InterPro"/>
</dbReference>
<dbReference type="Proteomes" id="UP000285301">
    <property type="component" value="Unassembled WGS sequence"/>
</dbReference>
<sequence length="206" mass="23306">MLRPSLPTVKTYKVFVFGAKGCGKTSIIHQALYSKKAKYPSQQLYEETIEDVYSAVVDNDRGGKERINFFDTAGIALNFNCDSIKNYVLCADGLLLVYAINDKESFLIAEQIKRAIDKLKEKKEIPIVCIANKLDKFRERKVDADEAMHWAHKERVKLFEVSATERKTLIEPLIHIASKLNPPQNKSAFPQLGRKAKGASNITMEL</sequence>
<dbReference type="SMART" id="SM00173">
    <property type="entry name" value="RAS"/>
    <property type="match status" value="1"/>
</dbReference>
<dbReference type="GO" id="GO:0005525">
    <property type="term" value="F:GTP binding"/>
    <property type="evidence" value="ECO:0007669"/>
    <property type="project" value="UniProtKB-KW"/>
</dbReference>
<dbReference type="InterPro" id="IPR042227">
    <property type="entry name" value="KBRS"/>
</dbReference>
<keyword evidence="3" id="KW-0342">GTP-binding</keyword>
<comment type="similarity">
    <text evidence="1">Belongs to the small GTPase superfamily. Ras family. KappaB-Ras subfamily.</text>
</comment>
<dbReference type="PROSITE" id="PS51419">
    <property type="entry name" value="RAB"/>
    <property type="match status" value="1"/>
</dbReference>
<dbReference type="AlphaFoldDB" id="A0A3S3RT25"/>
<dbReference type="SUPFAM" id="SSF52540">
    <property type="entry name" value="P-loop containing nucleoside triphosphate hydrolases"/>
    <property type="match status" value="1"/>
</dbReference>
<dbReference type="PANTHER" id="PTHR46152">
    <property type="entry name" value="NF-KAPPA-B INHIBITOR-INTERACTING RAS-LIKE PROTEIN"/>
    <property type="match status" value="1"/>
</dbReference>
<evidence type="ECO:0000256" key="1">
    <source>
        <dbReference type="ARBA" id="ARBA00008094"/>
    </source>
</evidence>
<organism evidence="4 5">
    <name type="scientific">Dinothrombium tinctorium</name>
    <dbReference type="NCBI Taxonomy" id="1965070"/>
    <lineage>
        <taxon>Eukaryota</taxon>
        <taxon>Metazoa</taxon>
        <taxon>Ecdysozoa</taxon>
        <taxon>Arthropoda</taxon>
        <taxon>Chelicerata</taxon>
        <taxon>Arachnida</taxon>
        <taxon>Acari</taxon>
        <taxon>Acariformes</taxon>
        <taxon>Trombidiformes</taxon>
        <taxon>Prostigmata</taxon>
        <taxon>Anystina</taxon>
        <taxon>Parasitengona</taxon>
        <taxon>Trombidioidea</taxon>
        <taxon>Trombidiidae</taxon>
        <taxon>Dinothrombium</taxon>
    </lineage>
</organism>
<dbReference type="STRING" id="1965070.A0A3S3RT25"/>